<dbReference type="Proteomes" id="UP001148482">
    <property type="component" value="Unassembled WGS sequence"/>
</dbReference>
<dbReference type="EMBL" id="JAPJDA010000004">
    <property type="protein sequence ID" value="MCX2837266.1"/>
    <property type="molecule type" value="Genomic_DNA"/>
</dbReference>
<proteinExistence type="predicted"/>
<evidence type="ECO:0000313" key="3">
    <source>
        <dbReference type="Proteomes" id="UP001148482"/>
    </source>
</evidence>
<accession>A0A9X3CUU2</accession>
<gene>
    <name evidence="2" type="ORF">OQ279_03805</name>
</gene>
<protein>
    <submittedName>
        <fullName evidence="2">Uncharacterized protein</fullName>
    </submittedName>
</protein>
<organism evidence="2 3">
    <name type="scientific">Salinimicrobium profundisediminis</name>
    <dbReference type="NCBI Taxonomy" id="2994553"/>
    <lineage>
        <taxon>Bacteria</taxon>
        <taxon>Pseudomonadati</taxon>
        <taxon>Bacteroidota</taxon>
        <taxon>Flavobacteriia</taxon>
        <taxon>Flavobacteriales</taxon>
        <taxon>Flavobacteriaceae</taxon>
        <taxon>Salinimicrobium</taxon>
    </lineage>
</organism>
<name>A0A9X3CUU2_9FLAO</name>
<feature type="region of interest" description="Disordered" evidence="1">
    <location>
        <begin position="194"/>
        <end position="215"/>
    </location>
</feature>
<dbReference type="RefSeq" id="WP_266068476.1">
    <property type="nucleotide sequence ID" value="NZ_JAPJDA010000004.1"/>
</dbReference>
<keyword evidence="3" id="KW-1185">Reference proteome</keyword>
<reference evidence="2" key="1">
    <citation type="submission" date="2022-11" db="EMBL/GenBank/DDBJ databases">
        <title>Salinimicrobium profundisediminis sp. nov., isolated from deep-sea sediment of the Mariana Trench.</title>
        <authorList>
            <person name="Fu H."/>
        </authorList>
    </citation>
    <scope>NUCLEOTIDE SEQUENCE</scope>
    <source>
        <strain evidence="2">MT39</strain>
    </source>
</reference>
<evidence type="ECO:0000313" key="2">
    <source>
        <dbReference type="EMBL" id="MCX2837266.1"/>
    </source>
</evidence>
<sequence length="251" mass="28596">MKTEKASITDLEIFNSRWGYEQGVKFCLDNGREDYFQIEKIFEASGIAPNELEVLIGSEVIISIDDKNNINVDKYLLAVSDLIQFRKENKSLMKEIHKVRYEDRNGSTRVILETSERSFDIAIAPLTIQSCLGKDEFLALEGSFINPQFFGVGDKIGKYTCKYNETTIKELNLRYGIGFQEKVNRIRKTIAHTREQEENIEGNSKSNYDDFNHTESYDKYGGPGDGYGGNLSDDFIDDALGGEPDAYWNID</sequence>
<dbReference type="AlphaFoldDB" id="A0A9X3CUU2"/>
<evidence type="ECO:0000256" key="1">
    <source>
        <dbReference type="SAM" id="MobiDB-lite"/>
    </source>
</evidence>
<comment type="caution">
    <text evidence="2">The sequence shown here is derived from an EMBL/GenBank/DDBJ whole genome shotgun (WGS) entry which is preliminary data.</text>
</comment>